<keyword evidence="7" id="KW-0479">Metal-binding</keyword>
<dbReference type="SUPFAM" id="SSF63411">
    <property type="entry name" value="LuxS/MPP-like metallohydrolase"/>
    <property type="match status" value="2"/>
</dbReference>
<keyword evidence="6" id="KW-0645">Protease</keyword>
<reference evidence="16" key="1">
    <citation type="journal article" date="2020" name="Fungal Divers.">
        <title>Resolving the Mortierellaceae phylogeny through synthesis of multi-gene phylogenetics and phylogenomics.</title>
        <authorList>
            <person name="Vandepol N."/>
            <person name="Liber J."/>
            <person name="Desiro A."/>
            <person name="Na H."/>
            <person name="Kennedy M."/>
            <person name="Barry K."/>
            <person name="Grigoriev I.V."/>
            <person name="Miller A.N."/>
            <person name="O'Donnell K."/>
            <person name="Stajich J.E."/>
            <person name="Bonito G."/>
        </authorList>
    </citation>
    <scope>NUCLEOTIDE SEQUENCE</scope>
    <source>
        <strain evidence="16">KOD1015</strain>
    </source>
</reference>
<organism evidence="16 17">
    <name type="scientific">Lunasporangiospora selenospora</name>
    <dbReference type="NCBI Taxonomy" id="979761"/>
    <lineage>
        <taxon>Eukaryota</taxon>
        <taxon>Fungi</taxon>
        <taxon>Fungi incertae sedis</taxon>
        <taxon>Mucoromycota</taxon>
        <taxon>Mortierellomycotina</taxon>
        <taxon>Mortierellomycetes</taxon>
        <taxon>Mortierellales</taxon>
        <taxon>Mortierellaceae</taxon>
        <taxon>Lunasporangiospora</taxon>
    </lineage>
</organism>
<evidence type="ECO:0000256" key="10">
    <source>
        <dbReference type="ARBA" id="ARBA00023049"/>
    </source>
</evidence>
<dbReference type="Gene3D" id="3.30.830.10">
    <property type="entry name" value="Metalloenzyme, LuxS/M16 peptidase-like"/>
    <property type="match status" value="2"/>
</dbReference>
<keyword evidence="9" id="KW-0862">Zinc</keyword>
<dbReference type="OrthoDB" id="10251424at2759"/>
<evidence type="ECO:0000313" key="16">
    <source>
        <dbReference type="EMBL" id="KAF9584407.1"/>
    </source>
</evidence>
<dbReference type="GO" id="GO:0004222">
    <property type="term" value="F:metalloendopeptidase activity"/>
    <property type="evidence" value="ECO:0007669"/>
    <property type="project" value="UniProtKB-EC"/>
</dbReference>
<dbReference type="InterPro" id="IPR011765">
    <property type="entry name" value="Pept_M16_N"/>
</dbReference>
<evidence type="ECO:0000256" key="12">
    <source>
        <dbReference type="ARBA" id="ARBA00031018"/>
    </source>
</evidence>
<feature type="domain" description="Peptidase M16 C-terminal" evidence="15">
    <location>
        <begin position="193"/>
        <end position="380"/>
    </location>
</feature>
<keyword evidence="17" id="KW-1185">Reference proteome</keyword>
<evidence type="ECO:0000256" key="13">
    <source>
        <dbReference type="ARBA" id="ARBA00045757"/>
    </source>
</evidence>
<dbReference type="GO" id="GO:0006627">
    <property type="term" value="P:protein processing involved in protein targeting to mitochondrion"/>
    <property type="evidence" value="ECO:0007669"/>
    <property type="project" value="TreeGrafter"/>
</dbReference>
<evidence type="ECO:0000256" key="3">
    <source>
        <dbReference type="ARBA" id="ARBA00004173"/>
    </source>
</evidence>
<keyword evidence="11" id="KW-0496">Mitochondrion</keyword>
<dbReference type="FunFam" id="3.30.830.10:FF:000001">
    <property type="entry name" value="Mitochondrial-processing peptidase subunit beta, mitochondrial"/>
    <property type="match status" value="1"/>
</dbReference>
<dbReference type="EMBL" id="JAABOA010000422">
    <property type="protein sequence ID" value="KAF9584407.1"/>
    <property type="molecule type" value="Genomic_DNA"/>
</dbReference>
<dbReference type="PANTHER" id="PTHR11851">
    <property type="entry name" value="METALLOPROTEASE"/>
    <property type="match status" value="1"/>
</dbReference>
<keyword evidence="10" id="KW-0482">Metalloprotease</keyword>
<dbReference type="InterPro" id="IPR011249">
    <property type="entry name" value="Metalloenz_LuxS/M16"/>
</dbReference>
<sequence length="465" mass="49887">MASRLLLSNAIKASRPSWVSQAVRPLSISAATQAARSSALKNGLTVVTDSDLSAQTASIGVYVDAGSRSETINGTVHLLEQVALKGTNSRSAKVLDAQVESIGASLDVNAGREQIAYTAKSLAADLPKSIEVLADVIQNASLNVDAVDAARSASLAGSESPAEIVFEHLHATAFQGSSLGRKFTGIADSVQTLTRDDLANFVKKNYTTDRMVLVGAGNVDHDALVALAEKHFNQISASVEPTGLGKSNKFAPSFIGSEVRLQDDTMEQAHIVLAVEGCSRSSPDHYTLEVMKTIIGSWDRSLGAAAHTSSRLAAIVNDNKFANSFVSFNKAYTDTGLFGMYFVTENNDCQDDFVHFLQKEWARLSASVTDVEVEQARQKLKASLRLNLDGPSAVAEDLGRQLAATGKHDSVEVIEKALNKITAADVRRVASEYLWDREIAFVGLGPIECLPDYGRIRGNMSWNRV</sequence>
<comment type="caution">
    <text evidence="16">The sequence shown here is derived from an EMBL/GenBank/DDBJ whole genome shotgun (WGS) entry which is preliminary data.</text>
</comment>
<dbReference type="AlphaFoldDB" id="A0A9P6FYY5"/>
<dbReference type="Pfam" id="PF00675">
    <property type="entry name" value="Peptidase_M16"/>
    <property type="match status" value="1"/>
</dbReference>
<dbReference type="Proteomes" id="UP000780801">
    <property type="component" value="Unassembled WGS sequence"/>
</dbReference>
<accession>A0A9P6FYY5</accession>
<dbReference type="InterPro" id="IPR007863">
    <property type="entry name" value="Peptidase_M16_C"/>
</dbReference>
<dbReference type="EC" id="3.4.24.64" evidence="5"/>
<comment type="function">
    <text evidence="13">Catalytic subunit of the essential mitochondrial processing protease (MPP), which cleaves the mitochondrial sequence off newly imported precursors proteins. Preferentially, cleaves after an arginine at position P2.</text>
</comment>
<keyword evidence="8" id="KW-0378">Hydrolase</keyword>
<comment type="similarity">
    <text evidence="4">Belongs to the peptidase M16 family.</text>
</comment>
<evidence type="ECO:0000259" key="15">
    <source>
        <dbReference type="Pfam" id="PF05193"/>
    </source>
</evidence>
<evidence type="ECO:0000313" key="17">
    <source>
        <dbReference type="Proteomes" id="UP000780801"/>
    </source>
</evidence>
<dbReference type="GO" id="GO:0005739">
    <property type="term" value="C:mitochondrion"/>
    <property type="evidence" value="ECO:0007669"/>
    <property type="project" value="UniProtKB-SubCell"/>
</dbReference>
<protein>
    <recommendedName>
        <fullName evidence="5">mitochondrial processing peptidase</fullName>
        <ecNumber evidence="5">3.4.24.64</ecNumber>
    </recommendedName>
    <alternativeName>
        <fullName evidence="12">Beta-MPP</fullName>
    </alternativeName>
</protein>
<evidence type="ECO:0000256" key="1">
    <source>
        <dbReference type="ARBA" id="ARBA00001098"/>
    </source>
</evidence>
<evidence type="ECO:0000256" key="8">
    <source>
        <dbReference type="ARBA" id="ARBA00022801"/>
    </source>
</evidence>
<evidence type="ECO:0000256" key="7">
    <source>
        <dbReference type="ARBA" id="ARBA00022723"/>
    </source>
</evidence>
<feature type="domain" description="Peptidase M16 N-terminal" evidence="14">
    <location>
        <begin position="46"/>
        <end position="182"/>
    </location>
</feature>
<gene>
    <name evidence="16" type="ORF">BGW38_006584</name>
</gene>
<evidence type="ECO:0000256" key="9">
    <source>
        <dbReference type="ARBA" id="ARBA00022833"/>
    </source>
</evidence>
<proteinExistence type="inferred from homology"/>
<comment type="catalytic activity">
    <reaction evidence="1">
        <text>Release of N-terminal transit peptides from precursor proteins imported into the mitochondrion, typically with Arg in position P2.</text>
        <dbReference type="EC" id="3.4.24.64"/>
    </reaction>
</comment>
<evidence type="ECO:0000256" key="11">
    <source>
        <dbReference type="ARBA" id="ARBA00023128"/>
    </source>
</evidence>
<evidence type="ECO:0000256" key="6">
    <source>
        <dbReference type="ARBA" id="ARBA00022670"/>
    </source>
</evidence>
<dbReference type="Pfam" id="PF05193">
    <property type="entry name" value="Peptidase_M16_C"/>
    <property type="match status" value="1"/>
</dbReference>
<dbReference type="GO" id="GO:0046872">
    <property type="term" value="F:metal ion binding"/>
    <property type="evidence" value="ECO:0007669"/>
    <property type="project" value="UniProtKB-KW"/>
</dbReference>
<dbReference type="PANTHER" id="PTHR11851:SF149">
    <property type="entry name" value="GH01077P"/>
    <property type="match status" value="1"/>
</dbReference>
<evidence type="ECO:0000259" key="14">
    <source>
        <dbReference type="Pfam" id="PF00675"/>
    </source>
</evidence>
<comment type="subcellular location">
    <subcellularLocation>
        <location evidence="3">Mitochondrion</location>
    </subcellularLocation>
</comment>
<evidence type="ECO:0000256" key="5">
    <source>
        <dbReference type="ARBA" id="ARBA00012299"/>
    </source>
</evidence>
<dbReference type="InterPro" id="IPR050361">
    <property type="entry name" value="MPP/UQCRC_Complex"/>
</dbReference>
<evidence type="ECO:0000256" key="2">
    <source>
        <dbReference type="ARBA" id="ARBA00001947"/>
    </source>
</evidence>
<name>A0A9P6FYY5_9FUNG</name>
<evidence type="ECO:0000256" key="4">
    <source>
        <dbReference type="ARBA" id="ARBA00007261"/>
    </source>
</evidence>
<comment type="cofactor">
    <cofactor evidence="2">
        <name>Zn(2+)</name>
        <dbReference type="ChEBI" id="CHEBI:29105"/>
    </cofactor>
</comment>